<protein>
    <submittedName>
        <fullName evidence="1">Uncharacterized protein</fullName>
    </submittedName>
</protein>
<dbReference type="Proteomes" id="UP000474565">
    <property type="component" value="Unassembled WGS sequence"/>
</dbReference>
<proteinExistence type="predicted"/>
<dbReference type="RefSeq" id="WP_161020857.1">
    <property type="nucleotide sequence ID" value="NZ_WWCP01000030.1"/>
</dbReference>
<comment type="caution">
    <text evidence="1">The sequence shown here is derived from an EMBL/GenBank/DDBJ whole genome shotgun (WGS) entry which is preliminary data.</text>
</comment>
<organism evidence="1 2">
    <name type="scientific">Duganella lactea</name>
    <dbReference type="NCBI Taxonomy" id="2692173"/>
    <lineage>
        <taxon>Bacteria</taxon>
        <taxon>Pseudomonadati</taxon>
        <taxon>Pseudomonadota</taxon>
        <taxon>Betaproteobacteria</taxon>
        <taxon>Burkholderiales</taxon>
        <taxon>Oxalobacteraceae</taxon>
        <taxon>Telluria group</taxon>
        <taxon>Duganella</taxon>
    </lineage>
</organism>
<evidence type="ECO:0000313" key="1">
    <source>
        <dbReference type="EMBL" id="MYM84318.1"/>
    </source>
</evidence>
<name>A0A6L8MR45_9BURK</name>
<accession>A0A6L8MR45</accession>
<gene>
    <name evidence="1" type="ORF">GTP44_20485</name>
</gene>
<dbReference type="AlphaFoldDB" id="A0A6L8MR45"/>
<sequence length="60" mass="6819">MRALFKTVRWKEKFLPCGPNDFTAENWRAVARDAQVKVASDAGIDVSTIGSINDFWRSMN</sequence>
<evidence type="ECO:0000313" key="2">
    <source>
        <dbReference type="Proteomes" id="UP000474565"/>
    </source>
</evidence>
<reference evidence="1 2" key="1">
    <citation type="submission" date="2019-12" db="EMBL/GenBank/DDBJ databases">
        <title>Novel species isolated from a subtropical stream in China.</title>
        <authorList>
            <person name="Lu H."/>
        </authorList>
    </citation>
    <scope>NUCLEOTIDE SEQUENCE [LARGE SCALE GENOMIC DNA]</scope>
    <source>
        <strain evidence="1 2">FT50W</strain>
    </source>
</reference>
<dbReference type="EMBL" id="WWCP01000030">
    <property type="protein sequence ID" value="MYM84318.1"/>
    <property type="molecule type" value="Genomic_DNA"/>
</dbReference>